<organism evidence="2 3">
    <name type="scientific">Bifidobacterium breve MCC 1114</name>
    <dbReference type="NCBI Taxonomy" id="1365964"/>
    <lineage>
        <taxon>Bacteria</taxon>
        <taxon>Bacillati</taxon>
        <taxon>Actinomycetota</taxon>
        <taxon>Actinomycetes</taxon>
        <taxon>Bifidobacteriales</taxon>
        <taxon>Bifidobacteriaceae</taxon>
        <taxon>Bifidobacterium</taxon>
    </lineage>
</organism>
<dbReference type="InterPro" id="IPR009061">
    <property type="entry name" value="DNA-bd_dom_put_sf"/>
</dbReference>
<dbReference type="GO" id="GO:0003677">
    <property type="term" value="F:DNA binding"/>
    <property type="evidence" value="ECO:0007669"/>
    <property type="project" value="InterPro"/>
</dbReference>
<name>A0A0L7CW94_BIFBR</name>
<reference evidence="2 3" key="1">
    <citation type="journal article" date="2015" name="Int J Genomics">
        <title>Comparative Genomics Revealed Genetic Diversity and Species/Strain-Level Differences in Carbohydrate Metabolism of Three Probiotic Bifidobacterial Species.</title>
        <authorList>
            <person name="Odamaki T."/>
            <person name="Horigome A."/>
            <person name="Sugahara H."/>
            <person name="Hashikura N."/>
            <person name="Minami J."/>
            <person name="Xiao J.Z."/>
            <person name="Abe F."/>
        </authorList>
    </citation>
    <scope>NUCLEOTIDE SEQUENCE [LARGE SCALE GENOMIC DNA]</scope>
    <source>
        <strain evidence="2 3">MCC 1114</strain>
    </source>
</reference>
<dbReference type="EMBL" id="AVQC01000017">
    <property type="protein sequence ID" value="KOA63868.1"/>
    <property type="molecule type" value="Genomic_DNA"/>
</dbReference>
<protein>
    <submittedName>
        <fullName evidence="2">MerR family transcriptional regulator</fullName>
    </submittedName>
</protein>
<proteinExistence type="predicted"/>
<dbReference type="InterPro" id="IPR000551">
    <property type="entry name" value="MerR-type_HTH_dom"/>
</dbReference>
<dbReference type="GeneID" id="29241641"/>
<dbReference type="Gene3D" id="1.10.1660.10">
    <property type="match status" value="1"/>
</dbReference>
<feature type="domain" description="HTH merR-type" evidence="1">
    <location>
        <begin position="32"/>
        <end position="60"/>
    </location>
</feature>
<evidence type="ECO:0000313" key="2">
    <source>
        <dbReference type="EMBL" id="KOA63868.1"/>
    </source>
</evidence>
<dbReference type="GO" id="GO:0006355">
    <property type="term" value="P:regulation of DNA-templated transcription"/>
    <property type="evidence" value="ECO:0007669"/>
    <property type="project" value="InterPro"/>
</dbReference>
<dbReference type="RefSeq" id="WP_003829442.1">
    <property type="nucleotide sequence ID" value="NZ_AVQC01000017.1"/>
</dbReference>
<dbReference type="AlphaFoldDB" id="A0A0L7CW94"/>
<sequence>MNENDNTANAVNGSGAFDVEGNPLDTGRLWPIDQAALISGVTTRTLRYCDETGLVKTARTRAAQNQTATVMNAMPLSGSFGAIRSALVGDPRFADPCGEALYGSKACADFVNEAKNIHARQIAERFAAEQDVRNQPK</sequence>
<dbReference type="PATRIC" id="fig|1365964.3.peg.1808"/>
<dbReference type="SUPFAM" id="SSF46955">
    <property type="entry name" value="Putative DNA-binding domain"/>
    <property type="match status" value="1"/>
</dbReference>
<evidence type="ECO:0000313" key="3">
    <source>
        <dbReference type="Proteomes" id="UP000036802"/>
    </source>
</evidence>
<comment type="caution">
    <text evidence="2">The sequence shown here is derived from an EMBL/GenBank/DDBJ whole genome shotgun (WGS) entry which is preliminary data.</text>
</comment>
<dbReference type="Pfam" id="PF00376">
    <property type="entry name" value="MerR"/>
    <property type="match status" value="1"/>
</dbReference>
<accession>A0A0L7CW94</accession>
<evidence type="ECO:0000259" key="1">
    <source>
        <dbReference type="Pfam" id="PF00376"/>
    </source>
</evidence>
<dbReference type="Proteomes" id="UP000036802">
    <property type="component" value="Unassembled WGS sequence"/>
</dbReference>
<gene>
    <name evidence="2" type="ORF">BBM1114_08930</name>
</gene>